<feature type="transmembrane region" description="Helical" evidence="1">
    <location>
        <begin position="92"/>
        <end position="116"/>
    </location>
</feature>
<evidence type="ECO:0008006" key="4">
    <source>
        <dbReference type="Google" id="ProtNLM"/>
    </source>
</evidence>
<comment type="caution">
    <text evidence="2">The sequence shown here is derived from an EMBL/GenBank/DDBJ whole genome shotgun (WGS) entry which is preliminary data.</text>
</comment>
<name>A0A6V6YMK4_9FLAO</name>
<dbReference type="Proteomes" id="UP000556700">
    <property type="component" value="Unassembled WGS sequence"/>
</dbReference>
<protein>
    <recommendedName>
        <fullName evidence="4">Metal-binding protein</fullName>
    </recommendedName>
</protein>
<feature type="transmembrane region" description="Helical" evidence="1">
    <location>
        <begin position="174"/>
        <end position="198"/>
    </location>
</feature>
<reference evidence="2 3" key="1">
    <citation type="submission" date="2020-06" db="EMBL/GenBank/DDBJ databases">
        <authorList>
            <person name="Criscuolo A."/>
        </authorList>
    </citation>
    <scope>NUCLEOTIDE SEQUENCE [LARGE SCALE GENOMIC DNA]</scope>
    <source>
        <strain evidence="3">CIP 110025</strain>
    </source>
</reference>
<evidence type="ECO:0000256" key="1">
    <source>
        <dbReference type="SAM" id="Phobius"/>
    </source>
</evidence>
<dbReference type="InterPro" id="IPR018688">
    <property type="entry name" value="PpoB2-like"/>
</dbReference>
<accession>A0A6V6YMK4</accession>
<sequence length="249" mass="29095">MELSQNKRIAINIVIISIFVWTLLLVNPGHIMAMKYCHVFASCPTATSFQMLLQMKLFSSQLIGWALMVIAMMLPKLILPIQFIYKHSFKRYRFLCSLLFVFTYLLVWMVIGVFMIEIIMGVNLLLPISYIPALVLFVIVVIWEISPIKQRFLNLGHNHRILSAFGWKAFRDSFFFGFTHGVWCIGSGWALMLFPMLLPKGHDLAMLIVTFVMISEHLEYPRFPKWLFVPRMKLLKIIVVQTKIRLMNF</sequence>
<keyword evidence="3" id="KW-1185">Reference proteome</keyword>
<evidence type="ECO:0000313" key="2">
    <source>
        <dbReference type="EMBL" id="CAD0000667.1"/>
    </source>
</evidence>
<organism evidence="2 3">
    <name type="scientific">Flavobacterium chungangense</name>
    <dbReference type="NCBI Taxonomy" id="554283"/>
    <lineage>
        <taxon>Bacteria</taxon>
        <taxon>Pseudomonadati</taxon>
        <taxon>Bacteroidota</taxon>
        <taxon>Flavobacteriia</taxon>
        <taxon>Flavobacteriales</taxon>
        <taxon>Flavobacteriaceae</taxon>
        <taxon>Flavobacterium</taxon>
    </lineage>
</organism>
<dbReference type="EMBL" id="CAIJDO010000050">
    <property type="protein sequence ID" value="CAD0000667.1"/>
    <property type="molecule type" value="Genomic_DNA"/>
</dbReference>
<feature type="transmembrane region" description="Helical" evidence="1">
    <location>
        <begin position="62"/>
        <end position="85"/>
    </location>
</feature>
<keyword evidence="1" id="KW-1133">Transmembrane helix</keyword>
<feature type="transmembrane region" description="Helical" evidence="1">
    <location>
        <begin position="122"/>
        <end position="143"/>
    </location>
</feature>
<evidence type="ECO:0000313" key="3">
    <source>
        <dbReference type="Proteomes" id="UP000556700"/>
    </source>
</evidence>
<dbReference type="Pfam" id="PF09948">
    <property type="entry name" value="PpoB2"/>
    <property type="match status" value="1"/>
</dbReference>
<dbReference type="AlphaFoldDB" id="A0A6V6YMK4"/>
<keyword evidence="1" id="KW-0812">Transmembrane</keyword>
<proteinExistence type="predicted"/>
<dbReference type="RefSeq" id="WP_051872880.1">
    <property type="nucleotide sequence ID" value="NZ_CAIJDO010000050.1"/>
</dbReference>
<keyword evidence="1" id="KW-0472">Membrane</keyword>
<feature type="transmembrane region" description="Helical" evidence="1">
    <location>
        <begin position="9"/>
        <end position="26"/>
    </location>
</feature>
<gene>
    <name evidence="2" type="ORF">FLACHUCJ7_00173</name>
</gene>